<dbReference type="EMBL" id="QFPN01000008">
    <property type="protein sequence ID" value="PZQ13056.1"/>
    <property type="molecule type" value="Genomic_DNA"/>
</dbReference>
<protein>
    <submittedName>
        <fullName evidence="1">Uncharacterized protein</fullName>
    </submittedName>
</protein>
<gene>
    <name evidence="1" type="ORF">DI565_15445</name>
</gene>
<accession>A0A2W5K7A9</accession>
<dbReference type="Proteomes" id="UP000249577">
    <property type="component" value="Unassembled WGS sequence"/>
</dbReference>
<reference evidence="1 2" key="1">
    <citation type="submission" date="2017-08" db="EMBL/GenBank/DDBJ databases">
        <title>Infants hospitalized years apart are colonized by the same room-sourced microbial strains.</title>
        <authorList>
            <person name="Brooks B."/>
            <person name="Olm M.R."/>
            <person name="Firek B.A."/>
            <person name="Baker R."/>
            <person name="Thomas B.C."/>
            <person name="Morowitz M.J."/>
            <person name="Banfield J.F."/>
        </authorList>
    </citation>
    <scope>NUCLEOTIDE SEQUENCE [LARGE SCALE GENOMIC DNA]</scope>
    <source>
        <strain evidence="1">S2_005_003_R2_43</strain>
    </source>
</reference>
<dbReference type="AlphaFoldDB" id="A0A2W5K7A9"/>
<organism evidence="1 2">
    <name type="scientific">Ancylobacter novellus</name>
    <name type="common">Thiobacillus novellus</name>
    <dbReference type="NCBI Taxonomy" id="921"/>
    <lineage>
        <taxon>Bacteria</taxon>
        <taxon>Pseudomonadati</taxon>
        <taxon>Pseudomonadota</taxon>
        <taxon>Alphaproteobacteria</taxon>
        <taxon>Hyphomicrobiales</taxon>
        <taxon>Xanthobacteraceae</taxon>
        <taxon>Ancylobacter</taxon>
    </lineage>
</organism>
<proteinExistence type="predicted"/>
<name>A0A2W5K7A9_ANCNO</name>
<comment type="caution">
    <text evidence="1">The sequence shown here is derived from an EMBL/GenBank/DDBJ whole genome shotgun (WGS) entry which is preliminary data.</text>
</comment>
<evidence type="ECO:0000313" key="1">
    <source>
        <dbReference type="EMBL" id="PZQ13056.1"/>
    </source>
</evidence>
<sequence>MERPPRFVPSGEPFPEPWNAEAAEWLVGKYALVGVAFVSPQGERAGQYHGRIASADPDSGITVVCEGACAGDTLVLPPAPSWFGHAAPGEYRLRTTGELVVNPDVLSTWRIEEGTSS</sequence>
<evidence type="ECO:0000313" key="2">
    <source>
        <dbReference type="Proteomes" id="UP000249577"/>
    </source>
</evidence>